<feature type="transmembrane region" description="Helical" evidence="1">
    <location>
        <begin position="78"/>
        <end position="97"/>
    </location>
</feature>
<reference evidence="2" key="1">
    <citation type="submission" date="2021-04" db="EMBL/GenBank/DDBJ databases">
        <title>Genomic sequence of Actinosynnema pretiosum subsp. pretiosum ATCC 31280 (C-14919).</title>
        <authorList>
            <person name="Bai L."/>
            <person name="Wang X."/>
            <person name="Xiao Y."/>
        </authorList>
    </citation>
    <scope>NUCLEOTIDE SEQUENCE</scope>
    <source>
        <strain evidence="2">ATCC 31280</strain>
    </source>
</reference>
<keyword evidence="1" id="KW-1133">Transmembrane helix</keyword>
<keyword evidence="1" id="KW-0812">Transmembrane</keyword>
<proteinExistence type="predicted"/>
<evidence type="ECO:0000313" key="3">
    <source>
        <dbReference type="Proteomes" id="UP000677152"/>
    </source>
</evidence>
<feature type="transmembrane region" description="Helical" evidence="1">
    <location>
        <begin position="118"/>
        <end position="137"/>
    </location>
</feature>
<feature type="transmembrane region" description="Helical" evidence="1">
    <location>
        <begin position="157"/>
        <end position="178"/>
    </location>
</feature>
<accession>A0AA45L881</accession>
<dbReference type="EMBL" id="CP073249">
    <property type="protein sequence ID" value="QUF04970.1"/>
    <property type="molecule type" value="Genomic_DNA"/>
</dbReference>
<dbReference type="AlphaFoldDB" id="A0AA45L881"/>
<name>A0AA45L881_9PSEU</name>
<evidence type="ECO:0000313" key="2">
    <source>
        <dbReference type="EMBL" id="QUF04970.1"/>
    </source>
</evidence>
<gene>
    <name evidence="2" type="ORF">KCV87_02230</name>
</gene>
<feature type="transmembrane region" description="Helical" evidence="1">
    <location>
        <begin position="6"/>
        <end position="25"/>
    </location>
</feature>
<sequence>MASLFSQLAGVLAGFAFTGLITLVSTQLTSKRPTGKVLESGVPLLAAFVTLVLCSLNYAFVAAETPGRPRIATLQTSAGLGLCVASVMLLYSMLILIRGLEHDSPKSREISHTLGNTIRLVIVVIFPPLTVLLMWSGAHDHILQKYGPDTGFRGLDWAVLAVATQTTATAIIFSRKFFKRKQHHPELTRRVSTLSIALATISILATNFTGNVVRGEMTVSDLVLLGAVLLTDGFVLVVAYSASRFTMR</sequence>
<protein>
    <submittedName>
        <fullName evidence="2">Uncharacterized protein</fullName>
    </submittedName>
</protein>
<evidence type="ECO:0000256" key="1">
    <source>
        <dbReference type="SAM" id="Phobius"/>
    </source>
</evidence>
<feature type="transmembrane region" description="Helical" evidence="1">
    <location>
        <begin position="37"/>
        <end position="58"/>
    </location>
</feature>
<keyword evidence="1" id="KW-0472">Membrane</keyword>
<organism evidence="2 3">
    <name type="scientific">Actinosynnema pretiosum subsp. pretiosum</name>
    <dbReference type="NCBI Taxonomy" id="103721"/>
    <lineage>
        <taxon>Bacteria</taxon>
        <taxon>Bacillati</taxon>
        <taxon>Actinomycetota</taxon>
        <taxon>Actinomycetes</taxon>
        <taxon>Pseudonocardiales</taxon>
        <taxon>Pseudonocardiaceae</taxon>
        <taxon>Actinosynnema</taxon>
    </lineage>
</organism>
<feature type="transmembrane region" description="Helical" evidence="1">
    <location>
        <begin position="190"/>
        <end position="210"/>
    </location>
</feature>
<dbReference type="Proteomes" id="UP000677152">
    <property type="component" value="Chromosome"/>
</dbReference>
<feature type="transmembrane region" description="Helical" evidence="1">
    <location>
        <begin position="222"/>
        <end position="242"/>
    </location>
</feature>